<gene>
    <name evidence="1" type="ORF">NTEN_LOCUS17769</name>
</gene>
<feature type="non-terminal residue" evidence="1">
    <location>
        <position position="1"/>
    </location>
</feature>
<evidence type="ECO:0000313" key="1">
    <source>
        <dbReference type="EMBL" id="CAB0013125.1"/>
    </source>
</evidence>
<keyword evidence="2" id="KW-1185">Reference proteome</keyword>
<proteinExistence type="predicted"/>
<protein>
    <submittedName>
        <fullName evidence="1">Uncharacterized protein</fullName>
    </submittedName>
</protein>
<sequence length="288" mass="32249">GKNIYPENLTTRNNTCNKRYSQGDCSATMCKCPAMLLHFMRYWPIPGNAYLTPPLCVMEDLAHSQGIRVSERPSHGHCPMRGSDPGRGNDLTNCGPPLGLEVERARLAQGRHYEDVIGRAVCAMLALLTRTGKPAIGTTRTLPCMMRGISCSCLGVPRLFTRRLPQELRSEAEDFREDIENSELRRCQFNLSLILKPTPSIFRPGIGGISSPLQRRKQQLYHGDVIEELEPPAEERPSKAVSARTAPLLLRIERSTSSSSTSTLFFLLCLCFLVPPVLLRSLRWIQEE</sequence>
<evidence type="ECO:0000313" key="2">
    <source>
        <dbReference type="Proteomes" id="UP000479000"/>
    </source>
</evidence>
<organism evidence="1 2">
    <name type="scientific">Nesidiocoris tenuis</name>
    <dbReference type="NCBI Taxonomy" id="355587"/>
    <lineage>
        <taxon>Eukaryota</taxon>
        <taxon>Metazoa</taxon>
        <taxon>Ecdysozoa</taxon>
        <taxon>Arthropoda</taxon>
        <taxon>Hexapoda</taxon>
        <taxon>Insecta</taxon>
        <taxon>Pterygota</taxon>
        <taxon>Neoptera</taxon>
        <taxon>Paraneoptera</taxon>
        <taxon>Hemiptera</taxon>
        <taxon>Heteroptera</taxon>
        <taxon>Panheteroptera</taxon>
        <taxon>Cimicomorpha</taxon>
        <taxon>Miridae</taxon>
        <taxon>Dicyphina</taxon>
        <taxon>Nesidiocoris</taxon>
    </lineage>
</organism>
<accession>A0A6H5H990</accession>
<dbReference type="Proteomes" id="UP000479000">
    <property type="component" value="Unassembled WGS sequence"/>
</dbReference>
<reference evidence="1 2" key="1">
    <citation type="submission" date="2020-02" db="EMBL/GenBank/DDBJ databases">
        <authorList>
            <person name="Ferguson B K."/>
        </authorList>
    </citation>
    <scope>NUCLEOTIDE SEQUENCE [LARGE SCALE GENOMIC DNA]</scope>
</reference>
<dbReference type="EMBL" id="CADCXU010026110">
    <property type="protein sequence ID" value="CAB0013125.1"/>
    <property type="molecule type" value="Genomic_DNA"/>
</dbReference>
<name>A0A6H5H990_9HEMI</name>
<dbReference type="AlphaFoldDB" id="A0A6H5H990"/>